<dbReference type="Pfam" id="PF25788">
    <property type="entry name" value="Ig_Rha78A_N"/>
    <property type="match status" value="1"/>
</dbReference>
<feature type="non-terminal residue" evidence="1">
    <location>
        <position position="137"/>
    </location>
</feature>
<organism evidence="1 2">
    <name type="scientific">Aerophobetes bacterium</name>
    <dbReference type="NCBI Taxonomy" id="2030807"/>
    <lineage>
        <taxon>Bacteria</taxon>
        <taxon>Candidatus Aerophobota</taxon>
    </lineage>
</organism>
<dbReference type="InterPro" id="IPR013783">
    <property type="entry name" value="Ig-like_fold"/>
</dbReference>
<gene>
    <name evidence="1" type="ORF">DRJ00_05065</name>
</gene>
<accession>A0A497E3H8</accession>
<proteinExistence type="predicted"/>
<comment type="caution">
    <text evidence="1">The sequence shown here is derived from an EMBL/GenBank/DDBJ whole genome shotgun (WGS) entry which is preliminary data.</text>
</comment>
<dbReference type="AlphaFoldDB" id="A0A497E3H8"/>
<dbReference type="PANTHER" id="PTHR33307:SF6">
    <property type="entry name" value="ALPHA-RHAMNOSIDASE (EUROFUNG)-RELATED"/>
    <property type="match status" value="1"/>
</dbReference>
<dbReference type="InterPro" id="IPR016007">
    <property type="entry name" value="Alpha_rhamnosid"/>
</dbReference>
<protein>
    <submittedName>
        <fullName evidence="1">Alpha-L-rhamnosidase</fullName>
    </submittedName>
</protein>
<name>A0A497E3H8_UNCAE</name>
<dbReference type="EMBL" id="QMPZ01000063">
    <property type="protein sequence ID" value="RLE09096.1"/>
    <property type="molecule type" value="Genomic_DNA"/>
</dbReference>
<dbReference type="Gene3D" id="2.60.40.10">
    <property type="entry name" value="Immunoglobulins"/>
    <property type="match status" value="1"/>
</dbReference>
<evidence type="ECO:0000313" key="2">
    <source>
        <dbReference type="Proteomes" id="UP000279422"/>
    </source>
</evidence>
<dbReference type="PANTHER" id="PTHR33307">
    <property type="entry name" value="ALPHA-RHAMNOSIDASE (EUROFUNG)"/>
    <property type="match status" value="1"/>
</dbReference>
<evidence type="ECO:0000313" key="1">
    <source>
        <dbReference type="EMBL" id="RLE09096.1"/>
    </source>
</evidence>
<dbReference type="Proteomes" id="UP000279422">
    <property type="component" value="Unassembled WGS sequence"/>
</dbReference>
<sequence>MSYQEEKKEMAGIGAPKDLRCEYSFNPLGIDVASPRFSWVLEHSERAQLQSAYQVLVASSRDSLDADRGEMWDSGKVASDESTNVPYKGAPLESGRTYYWKVRVWDKDGRVSPWSKVAFFEMGLLSQDDWRGKWIEG</sequence>
<reference evidence="1 2" key="1">
    <citation type="submission" date="2018-06" db="EMBL/GenBank/DDBJ databases">
        <title>Extensive metabolic versatility and redundancy in microbially diverse, dynamic hydrothermal sediments.</title>
        <authorList>
            <person name="Dombrowski N."/>
            <person name="Teske A."/>
            <person name="Baker B.J."/>
        </authorList>
    </citation>
    <scope>NUCLEOTIDE SEQUENCE [LARGE SCALE GENOMIC DNA]</scope>
    <source>
        <strain evidence="1">B47_G16</strain>
    </source>
</reference>